<keyword evidence="1" id="KW-0547">Nucleotide-binding</keyword>
<protein>
    <submittedName>
        <fullName evidence="4">AAA family ATPase</fullName>
    </submittedName>
</protein>
<dbReference type="Pfam" id="PF13191">
    <property type="entry name" value="AAA_16"/>
    <property type="match status" value="1"/>
</dbReference>
<proteinExistence type="predicted"/>
<gene>
    <name evidence="4" type="ORF">HCJ94_08020</name>
</gene>
<dbReference type="EMBL" id="JAATEO010000006">
    <property type="protein sequence ID" value="NJP31929.1"/>
    <property type="molecule type" value="Genomic_DNA"/>
</dbReference>
<dbReference type="PROSITE" id="PS00622">
    <property type="entry name" value="HTH_LUXR_1"/>
    <property type="match status" value="1"/>
</dbReference>
<dbReference type="SUPFAM" id="SSF46894">
    <property type="entry name" value="C-terminal effector domain of the bipartite response regulators"/>
    <property type="match status" value="1"/>
</dbReference>
<dbReference type="Gene3D" id="1.10.10.10">
    <property type="entry name" value="Winged helix-like DNA-binding domain superfamily/Winged helix DNA-binding domain"/>
    <property type="match status" value="1"/>
</dbReference>
<organism evidence="4 5">
    <name type="scientific">Micromonospora thermarum</name>
    <dbReference type="NCBI Taxonomy" id="2720024"/>
    <lineage>
        <taxon>Bacteria</taxon>
        <taxon>Bacillati</taxon>
        <taxon>Actinomycetota</taxon>
        <taxon>Actinomycetes</taxon>
        <taxon>Micromonosporales</taxon>
        <taxon>Micromonosporaceae</taxon>
        <taxon>Micromonospora</taxon>
    </lineage>
</organism>
<dbReference type="SMART" id="SM00421">
    <property type="entry name" value="HTH_LUXR"/>
    <property type="match status" value="1"/>
</dbReference>
<dbReference type="PROSITE" id="PS50043">
    <property type="entry name" value="HTH_LUXR_2"/>
    <property type="match status" value="1"/>
</dbReference>
<dbReference type="PRINTS" id="PR00038">
    <property type="entry name" value="HTHLUXR"/>
</dbReference>
<dbReference type="InterPro" id="IPR000792">
    <property type="entry name" value="Tscrpt_reg_LuxR_C"/>
</dbReference>
<dbReference type="RefSeq" id="WP_168000324.1">
    <property type="nucleotide sequence ID" value="NZ_JAATEO010000006.1"/>
</dbReference>
<dbReference type="Pfam" id="PF00196">
    <property type="entry name" value="GerE"/>
    <property type="match status" value="1"/>
</dbReference>
<dbReference type="SUPFAM" id="SSF52540">
    <property type="entry name" value="P-loop containing nucleoside triphosphate hydrolases"/>
    <property type="match status" value="1"/>
</dbReference>
<evidence type="ECO:0000256" key="2">
    <source>
        <dbReference type="ARBA" id="ARBA00022840"/>
    </source>
</evidence>
<dbReference type="InterPro" id="IPR041664">
    <property type="entry name" value="AAA_16"/>
</dbReference>
<sequence>MTPRRLLGRSREMAALRDLLGRAAQHGGTLLLKGPAGIGKSALLDAAERDAVGLGMPAVRVTGVQAETNLPFAGLHQLLQPFLTGLDDLPTPQRQAVSTVFALIDAPPPDPFLIALGTLGLLARAADTAPVLLIVDDAQWLDAPTGQVLAFVARRLTRDRIVLLVAVRDRYPVPFLEDVGVPELRLDPLPATDAALLLDAVAPALTRSVRARLLQEAAGNPLALLELPAAWERRPPGAAALPTWSPLTTRLEQSFGARAVDLPELTRTLLLLAAVNDEDSIAEILESAARLGVPATVADLVPAADAGLLRCDQKRLVFRHPLVRSAIYQAASPAQRRAAHAALAAVLNAYPDRRAWHRAAAAPGHDDRVAEELDAAARRAHRRGGAQTALAAWERAAQLSADAAVRAAHLLRAAELAVDLGRADAVASLLKRATEASPTGHDASRLAWIRALVDLSTGRVDRIGGALDAIERASFEKDTALALRLLRAAAAHYYWADPNGIDRSVVIATVDRLGLDADDPQRLAILALTAPLEYAGEVLDRLGRISASNQPDPVSAMSLGDAAIAVGGYDLTEPFYAEAITGLRQHCQYGLLVHALTGQSWVHTYLSRWESAVAHAAEAVAVAEELGQPHFTTLAQAPLRLIAALRGDVEPAGDGEPLPPGLAGAGTVLVRGAAALTAGRYAEAYRHLRTIVDPASARHYPMMGFAAVGYLAEAAVHSGQIEQGRADAAALLAFGSGSVAGKIRQDLAFARAVLADNADAEEAFADALSPGSETWPFDKARAQLAYGEWLRRQRRLVDSREPLRAARRTFEELGAEPWAERARRELRGAGERVRIGGAGGQAVLTAQELQVARLAAEGHSNRQIAELLFLSPRTVGSHLYRLFPKIGVASRADLAAALEEGGWTSGPVSVPR</sequence>
<evidence type="ECO:0000313" key="4">
    <source>
        <dbReference type="EMBL" id="NJP31929.1"/>
    </source>
</evidence>
<dbReference type="Gene3D" id="3.40.50.300">
    <property type="entry name" value="P-loop containing nucleotide triphosphate hydrolases"/>
    <property type="match status" value="1"/>
</dbReference>
<dbReference type="InterPro" id="IPR036388">
    <property type="entry name" value="WH-like_DNA-bd_sf"/>
</dbReference>
<comment type="caution">
    <text evidence="4">The sequence shown here is derived from an EMBL/GenBank/DDBJ whole genome shotgun (WGS) entry which is preliminary data.</text>
</comment>
<dbReference type="InterPro" id="IPR016032">
    <property type="entry name" value="Sig_transdc_resp-reg_C-effctor"/>
</dbReference>
<name>A0ABX0Z3N5_9ACTN</name>
<feature type="domain" description="HTH luxR-type" evidence="3">
    <location>
        <begin position="837"/>
        <end position="902"/>
    </location>
</feature>
<evidence type="ECO:0000313" key="5">
    <source>
        <dbReference type="Proteomes" id="UP000783871"/>
    </source>
</evidence>
<dbReference type="Proteomes" id="UP000783871">
    <property type="component" value="Unassembled WGS sequence"/>
</dbReference>
<dbReference type="InterPro" id="IPR027417">
    <property type="entry name" value="P-loop_NTPase"/>
</dbReference>
<reference evidence="4 5" key="1">
    <citation type="submission" date="2020-03" db="EMBL/GenBank/DDBJ databases">
        <title>WGS of actinomycetes isolated from Thailand.</title>
        <authorList>
            <person name="Thawai C."/>
        </authorList>
    </citation>
    <scope>NUCLEOTIDE SEQUENCE [LARGE SCALE GENOMIC DNA]</scope>
    <source>
        <strain evidence="4 5">HSS6-12</strain>
    </source>
</reference>
<dbReference type="PANTHER" id="PTHR16305:SF35">
    <property type="entry name" value="TRANSCRIPTIONAL ACTIVATOR DOMAIN"/>
    <property type="match status" value="1"/>
</dbReference>
<accession>A0ABX0Z3N5</accession>
<dbReference type="PANTHER" id="PTHR16305">
    <property type="entry name" value="TESTICULAR SOLUBLE ADENYLYL CYCLASE"/>
    <property type="match status" value="1"/>
</dbReference>
<dbReference type="CDD" id="cd06170">
    <property type="entry name" value="LuxR_C_like"/>
    <property type="match status" value="1"/>
</dbReference>
<evidence type="ECO:0000259" key="3">
    <source>
        <dbReference type="PROSITE" id="PS50043"/>
    </source>
</evidence>
<keyword evidence="5" id="KW-1185">Reference proteome</keyword>
<keyword evidence="2" id="KW-0067">ATP-binding</keyword>
<evidence type="ECO:0000256" key="1">
    <source>
        <dbReference type="ARBA" id="ARBA00022741"/>
    </source>
</evidence>